<dbReference type="Proteomes" id="UP001205105">
    <property type="component" value="Unassembled WGS sequence"/>
</dbReference>
<dbReference type="Pfam" id="PF05291">
    <property type="entry name" value="Bystin"/>
    <property type="match status" value="1"/>
</dbReference>
<evidence type="ECO:0000256" key="2">
    <source>
        <dbReference type="ARBA" id="ARBA00007114"/>
    </source>
</evidence>
<gene>
    <name evidence="7" type="ORF">COHA_004395</name>
</gene>
<proteinExistence type="inferred from homology"/>
<keyword evidence="3" id="KW-0690">Ribosome biogenesis</keyword>
<evidence type="ECO:0000256" key="3">
    <source>
        <dbReference type="ARBA" id="ARBA00022517"/>
    </source>
</evidence>
<dbReference type="GO" id="GO:0005730">
    <property type="term" value="C:nucleolus"/>
    <property type="evidence" value="ECO:0007669"/>
    <property type="project" value="UniProtKB-SubCell"/>
</dbReference>
<keyword evidence="4" id="KW-0539">Nucleus</keyword>
<dbReference type="GO" id="GO:0006364">
    <property type="term" value="P:rRNA processing"/>
    <property type="evidence" value="ECO:0007669"/>
    <property type="project" value="TreeGrafter"/>
</dbReference>
<dbReference type="FunFam" id="1.25.40.480:FF:000001">
    <property type="entry name" value="Bystin (51.6 kD)-like"/>
    <property type="match status" value="1"/>
</dbReference>
<name>A0AAD5H2V6_9CHLO</name>
<dbReference type="Gene3D" id="1.25.40.480">
    <property type="match status" value="1"/>
</dbReference>
<evidence type="ECO:0000256" key="6">
    <source>
        <dbReference type="SAM" id="MobiDB-lite"/>
    </source>
</evidence>
<dbReference type="GO" id="GO:0030515">
    <property type="term" value="F:snoRNA binding"/>
    <property type="evidence" value="ECO:0007669"/>
    <property type="project" value="TreeGrafter"/>
</dbReference>
<feature type="compositionally biased region" description="Acidic residues" evidence="6">
    <location>
        <begin position="43"/>
        <end position="53"/>
    </location>
</feature>
<dbReference type="InterPro" id="IPR007955">
    <property type="entry name" value="Bystin"/>
</dbReference>
<dbReference type="PANTHER" id="PTHR12821:SF0">
    <property type="entry name" value="BYSTIN"/>
    <property type="match status" value="1"/>
</dbReference>
<evidence type="ECO:0000256" key="4">
    <source>
        <dbReference type="ARBA" id="ARBA00023242"/>
    </source>
</evidence>
<keyword evidence="8" id="KW-1185">Reference proteome</keyword>
<feature type="region of interest" description="Disordered" evidence="6">
    <location>
        <begin position="1"/>
        <end position="61"/>
    </location>
</feature>
<comment type="subcellular location">
    <subcellularLocation>
        <location evidence="1">Nucleus</location>
        <location evidence="1">Nucleolus</location>
    </subcellularLocation>
</comment>
<dbReference type="GO" id="GO:0030688">
    <property type="term" value="C:preribosome, small subunit precursor"/>
    <property type="evidence" value="ECO:0007669"/>
    <property type="project" value="TreeGrafter"/>
</dbReference>
<feature type="compositionally biased region" description="Basic and acidic residues" evidence="6">
    <location>
        <begin position="7"/>
        <end position="16"/>
    </location>
</feature>
<sequence>MGRKKRDYVVKHKESLGDQLENPETWGVRTQPRPHKRRKSEAEQQEEEEEQLAQEEFVPAGMTNRILKEARAQQEELEAEAAPAAAAALAAGGARGLVAAAAKGLRDSDSEDEFSDGGYASDDAYEFDEEIEVSPEDEAALAAFMAPGADSYHQKTLADMVLEKIRERQAAAGVAELPREGSELIPDELDPKVVEVYQGVGKVLSRYTAGKVPKAFKVIPNLQNWEEILYLTEPESWTPHAVYQATRMFVSNLNQKMSQRFLVLVLLPHVRADIRKNRRLHFALFQSLKKATYKAAAFYKGVLLPLCASGTCNLREAVILTSVIKRTSIPVLHSAAAMLRIAEMPYSGTNSFFLRVLLDKKYALPYRVVDALVDHFLRFKTEERQLPVVWQQTLLCFVQRYKTEVRAEDKEALRDLVKRQHHYALTPEILRELDSSRSRGEAPGAEAAGAPVSKLVAAGGPGGENPRDLAPMIIMDD</sequence>
<comment type="caution">
    <text evidence="7">The sequence shown here is derived from an EMBL/GenBank/DDBJ whole genome shotgun (WGS) entry which is preliminary data.</text>
</comment>
<protein>
    <recommendedName>
        <fullName evidence="5">Bystin</fullName>
    </recommendedName>
</protein>
<evidence type="ECO:0000256" key="5">
    <source>
        <dbReference type="ARBA" id="ARBA00074032"/>
    </source>
</evidence>
<dbReference type="EMBL" id="JADXDR010000058">
    <property type="protein sequence ID" value="KAI7841866.1"/>
    <property type="molecule type" value="Genomic_DNA"/>
</dbReference>
<evidence type="ECO:0000313" key="8">
    <source>
        <dbReference type="Proteomes" id="UP001205105"/>
    </source>
</evidence>
<accession>A0AAD5H2V6</accession>
<dbReference type="PANTHER" id="PTHR12821">
    <property type="entry name" value="BYSTIN"/>
    <property type="match status" value="1"/>
</dbReference>
<evidence type="ECO:0000256" key="1">
    <source>
        <dbReference type="ARBA" id="ARBA00004604"/>
    </source>
</evidence>
<feature type="region of interest" description="Disordered" evidence="6">
    <location>
        <begin position="456"/>
        <end position="477"/>
    </location>
</feature>
<dbReference type="GO" id="GO:0005737">
    <property type="term" value="C:cytoplasm"/>
    <property type="evidence" value="ECO:0007669"/>
    <property type="project" value="TreeGrafter"/>
</dbReference>
<evidence type="ECO:0000313" key="7">
    <source>
        <dbReference type="EMBL" id="KAI7841866.1"/>
    </source>
</evidence>
<dbReference type="AlphaFoldDB" id="A0AAD5H2V6"/>
<organism evidence="7 8">
    <name type="scientific">Chlorella ohadii</name>
    <dbReference type="NCBI Taxonomy" id="2649997"/>
    <lineage>
        <taxon>Eukaryota</taxon>
        <taxon>Viridiplantae</taxon>
        <taxon>Chlorophyta</taxon>
        <taxon>core chlorophytes</taxon>
        <taxon>Trebouxiophyceae</taxon>
        <taxon>Chlorellales</taxon>
        <taxon>Chlorellaceae</taxon>
        <taxon>Chlorella clade</taxon>
        <taxon>Chlorella</taxon>
    </lineage>
</organism>
<reference evidence="7" key="1">
    <citation type="submission" date="2020-11" db="EMBL/GenBank/DDBJ databases">
        <title>Chlorella ohadii genome sequencing and assembly.</title>
        <authorList>
            <person name="Murik O."/>
            <person name="Treves H."/>
            <person name="Kedem I."/>
            <person name="Shotland Y."/>
            <person name="Kaplan A."/>
        </authorList>
    </citation>
    <scope>NUCLEOTIDE SEQUENCE</scope>
    <source>
        <strain evidence="7">1</strain>
    </source>
</reference>
<comment type="similarity">
    <text evidence="2">Belongs to the bystin family.</text>
</comment>